<dbReference type="InterPro" id="IPR006657">
    <property type="entry name" value="MoPterin_dinucl-bd_dom"/>
</dbReference>
<sequence length="482" mass="49982">LDTNDIDFRSRVHSAEEADFLAARVAGRGRDLEGEGVTYSALEKAPAVLLVGFESEEEAPGVFLRLRKAHRKSGQKTFALASHATRGLVKAGGTLLPAAPGTETEWLDALAGGVGLDAEGAAAAEALRGEHSLIIVGERLAGVPGALSAAIRTATATGARLVWIPRRAGDRGAVETGALPTLLPGGRPATDPRAREEVAAVWRVAELPSRHGRDTGQIIEAAATGELGALLVAGVGVEDLPDPARALKALDEVGFLVSLELRPSAVTERADVVLPVAAVAEKSGTFLNWEGRVRMFQAALKPEQMPRTLSPTDSRVLHMLADAMDVHFALPDLTAARRELDRLGGWDGGHADDPREPSQPLPRPGDGEAILAGHRLLLDLGRLQEGDTALAGTRHAALARLSPATAAGTGVKDGDLLAVTGPTGTVELPLQVTDMPDHVVWVPLNSVGRGIPADTGANPGGLVRIGPAAAPGAPVEPSEVRA</sequence>
<dbReference type="SUPFAM" id="SSF53706">
    <property type="entry name" value="Formate dehydrogenase/DMSO reductase, domains 1-3"/>
    <property type="match status" value="1"/>
</dbReference>
<evidence type="ECO:0000259" key="5">
    <source>
        <dbReference type="Pfam" id="PF00384"/>
    </source>
</evidence>
<dbReference type="GO" id="GO:0003954">
    <property type="term" value="F:NADH dehydrogenase activity"/>
    <property type="evidence" value="ECO:0007669"/>
    <property type="project" value="TreeGrafter"/>
</dbReference>
<gene>
    <name evidence="7" type="ORF">AN221_44630</name>
</gene>
<evidence type="ECO:0000313" key="7">
    <source>
        <dbReference type="EMBL" id="OEV14886.1"/>
    </source>
</evidence>
<comment type="caution">
    <text evidence="7">The sequence shown here is derived from an EMBL/GenBank/DDBJ whole genome shotgun (WGS) entry which is preliminary data.</text>
</comment>
<name>A0A1E7LF89_9ACTN</name>
<evidence type="ECO:0000256" key="3">
    <source>
        <dbReference type="ARBA" id="ARBA00023014"/>
    </source>
</evidence>
<dbReference type="AlphaFoldDB" id="A0A1E7LF89"/>
<feature type="domain" description="Molybdopterin dinucleotide-binding" evidence="6">
    <location>
        <begin position="394"/>
        <end position="455"/>
    </location>
</feature>
<evidence type="ECO:0000256" key="2">
    <source>
        <dbReference type="ARBA" id="ARBA00023004"/>
    </source>
</evidence>
<dbReference type="Gene3D" id="2.40.40.20">
    <property type="match status" value="1"/>
</dbReference>
<keyword evidence="8" id="KW-1185">Reference proteome</keyword>
<evidence type="ECO:0000256" key="4">
    <source>
        <dbReference type="SAM" id="MobiDB-lite"/>
    </source>
</evidence>
<dbReference type="GO" id="GO:0022904">
    <property type="term" value="P:respiratory electron transport chain"/>
    <property type="evidence" value="ECO:0007669"/>
    <property type="project" value="TreeGrafter"/>
</dbReference>
<dbReference type="GO" id="GO:0051536">
    <property type="term" value="F:iron-sulfur cluster binding"/>
    <property type="evidence" value="ECO:0007669"/>
    <property type="project" value="UniProtKB-KW"/>
</dbReference>
<proteinExistence type="predicted"/>
<dbReference type="GO" id="GO:0043546">
    <property type="term" value="F:molybdopterin cofactor binding"/>
    <property type="evidence" value="ECO:0007669"/>
    <property type="project" value="InterPro"/>
</dbReference>
<feature type="compositionally biased region" description="Basic and acidic residues" evidence="4">
    <location>
        <begin position="344"/>
        <end position="356"/>
    </location>
</feature>
<keyword evidence="2" id="KW-0408">Iron</keyword>
<dbReference type="GO" id="GO:0016020">
    <property type="term" value="C:membrane"/>
    <property type="evidence" value="ECO:0007669"/>
    <property type="project" value="TreeGrafter"/>
</dbReference>
<dbReference type="PATRIC" id="fig|518642.7.peg.8810"/>
<keyword evidence="1" id="KW-0479">Metal-binding</keyword>
<dbReference type="InterPro" id="IPR006656">
    <property type="entry name" value="Mopterin_OxRdtase"/>
</dbReference>
<dbReference type="EMBL" id="LJGZ01000114">
    <property type="protein sequence ID" value="OEV14886.1"/>
    <property type="molecule type" value="Genomic_DNA"/>
</dbReference>
<evidence type="ECO:0000259" key="6">
    <source>
        <dbReference type="Pfam" id="PF01568"/>
    </source>
</evidence>
<feature type="non-terminal residue" evidence="7">
    <location>
        <position position="1"/>
    </location>
</feature>
<evidence type="ECO:0000313" key="8">
    <source>
        <dbReference type="Proteomes" id="UP000175971"/>
    </source>
</evidence>
<dbReference type="Pfam" id="PF01568">
    <property type="entry name" value="Molydop_binding"/>
    <property type="match status" value="1"/>
</dbReference>
<evidence type="ECO:0000256" key="1">
    <source>
        <dbReference type="ARBA" id="ARBA00022723"/>
    </source>
</evidence>
<keyword evidence="3" id="KW-0411">Iron-sulfur</keyword>
<organism evidence="7 8">
    <name type="scientific">Streptomyces nanshensis</name>
    <dbReference type="NCBI Taxonomy" id="518642"/>
    <lineage>
        <taxon>Bacteria</taxon>
        <taxon>Bacillati</taxon>
        <taxon>Actinomycetota</taxon>
        <taxon>Actinomycetes</taxon>
        <taxon>Kitasatosporales</taxon>
        <taxon>Streptomycetaceae</taxon>
        <taxon>Streptomyces</taxon>
    </lineage>
</organism>
<dbReference type="InterPro" id="IPR050123">
    <property type="entry name" value="Prok_molybdopt-oxidoreductase"/>
</dbReference>
<feature type="domain" description="Molybdopterin oxidoreductase" evidence="5">
    <location>
        <begin position="39"/>
        <end position="305"/>
    </location>
</feature>
<dbReference type="Gene3D" id="3.40.50.740">
    <property type="match status" value="1"/>
</dbReference>
<protein>
    <submittedName>
        <fullName evidence="7">NADH-quinone oxidoreductase subunit G</fullName>
    </submittedName>
</protein>
<dbReference type="Proteomes" id="UP000175971">
    <property type="component" value="Unassembled WGS sequence"/>
</dbReference>
<dbReference type="PANTHER" id="PTHR43105">
    <property type="entry name" value="RESPIRATORY NITRATE REDUCTASE"/>
    <property type="match status" value="1"/>
</dbReference>
<dbReference type="InterPro" id="IPR009010">
    <property type="entry name" value="Asp_de-COase-like_dom_sf"/>
</dbReference>
<dbReference type="GO" id="GO:0046872">
    <property type="term" value="F:metal ion binding"/>
    <property type="evidence" value="ECO:0007669"/>
    <property type="project" value="UniProtKB-KW"/>
</dbReference>
<feature type="region of interest" description="Disordered" evidence="4">
    <location>
        <begin position="344"/>
        <end position="367"/>
    </location>
</feature>
<dbReference type="Pfam" id="PF00384">
    <property type="entry name" value="Molybdopterin"/>
    <property type="match status" value="1"/>
</dbReference>
<dbReference type="SUPFAM" id="SSF50692">
    <property type="entry name" value="ADC-like"/>
    <property type="match status" value="1"/>
</dbReference>
<dbReference type="RefSeq" id="WP_167372655.1">
    <property type="nucleotide sequence ID" value="NZ_LJGZ01000114.1"/>
</dbReference>
<dbReference type="PANTHER" id="PTHR43105:SF12">
    <property type="entry name" value="NADH-QUINONE OXIDOREDUCTASE SUBUNIT G"/>
    <property type="match status" value="1"/>
</dbReference>
<reference evidence="7 8" key="1">
    <citation type="journal article" date="2016" name="Front. Microbiol.">
        <title>Comparative Genomics Analysis of Streptomyces Species Reveals Their Adaptation to the Marine Environment and Their Diversity at the Genomic Level.</title>
        <authorList>
            <person name="Tian X."/>
            <person name="Zhang Z."/>
            <person name="Yang T."/>
            <person name="Chen M."/>
            <person name="Li J."/>
            <person name="Chen F."/>
            <person name="Yang J."/>
            <person name="Li W."/>
            <person name="Zhang B."/>
            <person name="Zhang Z."/>
            <person name="Wu J."/>
            <person name="Zhang C."/>
            <person name="Long L."/>
            <person name="Xiao J."/>
        </authorList>
    </citation>
    <scope>NUCLEOTIDE SEQUENCE [LARGE SCALE GENOMIC DNA]</scope>
    <source>
        <strain evidence="7 8">SCSIO M10372</strain>
    </source>
</reference>
<accession>A0A1E7LF89</accession>